<gene>
    <name evidence="2" type="primary">MCAT</name>
    <name evidence="2" type="ORF">Zm00014a_041512</name>
</gene>
<dbReference type="SMART" id="SM00827">
    <property type="entry name" value="PKS_AT"/>
    <property type="match status" value="1"/>
</dbReference>
<dbReference type="AlphaFoldDB" id="A0A317YFG5"/>
<evidence type="ECO:0000313" key="2">
    <source>
        <dbReference type="EMBL" id="PWZ57320.1"/>
    </source>
</evidence>
<proteinExistence type="predicted"/>
<dbReference type="InterPro" id="IPR052760">
    <property type="entry name" value="Mitochondrial_malonyltrans"/>
</dbReference>
<comment type="caution">
    <text evidence="2">The sequence shown here is derived from an EMBL/GenBank/DDBJ whole genome shotgun (WGS) entry which is preliminary data.</text>
</comment>
<dbReference type="Proteomes" id="UP000251960">
    <property type="component" value="Chromosome 1"/>
</dbReference>
<dbReference type="EMBL" id="NCVQ01000001">
    <property type="protein sequence ID" value="PWZ57320.1"/>
    <property type="molecule type" value="Genomic_DNA"/>
</dbReference>
<dbReference type="Pfam" id="PF00698">
    <property type="entry name" value="Acyl_transf_1"/>
    <property type="match status" value="1"/>
</dbReference>
<dbReference type="InterPro" id="IPR016035">
    <property type="entry name" value="Acyl_Trfase/lysoPLipase"/>
</dbReference>
<dbReference type="PANTHER" id="PTHR47170:SF2">
    <property type="entry name" value="MALONYL-COA:ACP TRANSACYLASE (MAT) DOMAIN-CONTAINING PROTEIN"/>
    <property type="match status" value="1"/>
</dbReference>
<dbReference type="PANTHER" id="PTHR47170">
    <property type="entry name" value="MALONYL-COA ACP TRANSACYLASE, ACP-BINDING"/>
    <property type="match status" value="1"/>
</dbReference>
<dbReference type="InterPro" id="IPR004410">
    <property type="entry name" value="Malonyl_CoA-ACP_transAc_FabD"/>
</dbReference>
<feature type="domain" description="Malonyl-CoA:ACP transacylase (MAT)" evidence="1">
    <location>
        <begin position="93"/>
        <end position="392"/>
    </location>
</feature>
<sequence>MLFAPSRLPLPRLPTRRLRLAPGSPMASMLAILRPSAPAPLAGRRARAAAPATARVALSTRSRYSSARVSLGSEVAVGADALFADYKPTTAFLFPGQGAQTVGMGAEAQSVPAATKLFNQANEILGYDLLDLCTNGPKEKLDSTMISQPAIYVTSLAAVEVLRARDGGQDVINSVDVTCGLSLGEYTALAFAGAFSFEDGLKLVKLRGEAMQDASDAANSAMVSVIGLDSEKVQELCDAANDEVDENDRVQIANFLCPGNYAVSGGVKGIEVVEAKAKSFKARMTVRLAVAGAFHTSFMQPAVSRLESALAATEIRTPRIPVISNVDAQPHSDPNTIKQILAQQVTSPVQWETTVKNLMGKGLEKSYELGPGKVIAGILKRINKGTSIENIGA</sequence>
<dbReference type="SUPFAM" id="SSF55048">
    <property type="entry name" value="Probable ACP-binding domain of malonyl-CoA ACP transacylase"/>
    <property type="match status" value="1"/>
</dbReference>
<dbReference type="InterPro" id="IPR001227">
    <property type="entry name" value="Ac_transferase_dom_sf"/>
</dbReference>
<dbReference type="GO" id="GO:0004314">
    <property type="term" value="F:[acyl-carrier-protein] S-malonyltransferase activity"/>
    <property type="evidence" value="ECO:0007669"/>
    <property type="project" value="InterPro"/>
</dbReference>
<accession>A0A317YFG5</accession>
<protein>
    <submittedName>
        <fullName evidence="2">Malonyl-CoA-acyl carrier protein transacylase, mitochondrial</fullName>
    </submittedName>
</protein>
<name>A0A317YFG5_MAIZE</name>
<dbReference type="Gene3D" id="3.30.70.250">
    <property type="entry name" value="Malonyl-CoA ACP transacylase, ACP-binding"/>
    <property type="match status" value="1"/>
</dbReference>
<dbReference type="NCBIfam" id="TIGR00128">
    <property type="entry name" value="fabD"/>
    <property type="match status" value="1"/>
</dbReference>
<dbReference type="SUPFAM" id="SSF52151">
    <property type="entry name" value="FabD/lysophospholipase-like"/>
    <property type="match status" value="1"/>
</dbReference>
<reference evidence="2" key="1">
    <citation type="journal article" date="2018" name="Nat. Genet.">
        <title>Extensive intraspecific gene order and gene structural variations between Mo17 and other maize genomes.</title>
        <authorList>
            <person name="Sun S."/>
            <person name="Zhou Y."/>
            <person name="Chen J."/>
            <person name="Shi J."/>
            <person name="Zhao H."/>
            <person name="Zhao H."/>
            <person name="Song W."/>
            <person name="Zhang M."/>
            <person name="Cui Y."/>
            <person name="Dong X."/>
            <person name="Liu H."/>
            <person name="Ma X."/>
            <person name="Jiao Y."/>
            <person name="Wang B."/>
            <person name="Wei X."/>
            <person name="Stein J.C."/>
            <person name="Glaubitz J.C."/>
            <person name="Lu F."/>
            <person name="Yu G."/>
            <person name="Liang C."/>
            <person name="Fengler K."/>
            <person name="Li B."/>
            <person name="Rafalski A."/>
            <person name="Schnable P.S."/>
            <person name="Ware D.H."/>
            <person name="Buckler E.S."/>
            <person name="Lai J."/>
        </authorList>
    </citation>
    <scope>NUCLEOTIDE SEQUENCE [LARGE SCALE GENOMIC DNA]</scope>
    <source>
        <tissue evidence="2">Seedling</tissue>
    </source>
</reference>
<dbReference type="InterPro" id="IPR016036">
    <property type="entry name" value="Malonyl_transacylase_ACP-bd"/>
</dbReference>
<organism evidence="2">
    <name type="scientific">Zea mays</name>
    <name type="common">Maize</name>
    <dbReference type="NCBI Taxonomy" id="4577"/>
    <lineage>
        <taxon>Eukaryota</taxon>
        <taxon>Viridiplantae</taxon>
        <taxon>Streptophyta</taxon>
        <taxon>Embryophyta</taxon>
        <taxon>Tracheophyta</taxon>
        <taxon>Spermatophyta</taxon>
        <taxon>Magnoliopsida</taxon>
        <taxon>Liliopsida</taxon>
        <taxon>Poales</taxon>
        <taxon>Poaceae</taxon>
        <taxon>PACMAD clade</taxon>
        <taxon>Panicoideae</taxon>
        <taxon>Andropogonodae</taxon>
        <taxon>Andropogoneae</taxon>
        <taxon>Tripsacinae</taxon>
        <taxon>Zea</taxon>
    </lineage>
</organism>
<dbReference type="FunFam" id="3.30.70.250:FF:000004">
    <property type="entry name" value="Malonyl CoA-acyl carrier transacylase"/>
    <property type="match status" value="1"/>
</dbReference>
<dbReference type="Gene3D" id="3.40.366.10">
    <property type="entry name" value="Malonyl-Coenzyme A Acyl Carrier Protein, domain 2"/>
    <property type="match status" value="1"/>
</dbReference>
<dbReference type="InterPro" id="IPR014043">
    <property type="entry name" value="Acyl_transferase_dom"/>
</dbReference>
<evidence type="ECO:0000259" key="1">
    <source>
        <dbReference type="SMART" id="SM00827"/>
    </source>
</evidence>
<dbReference type="ExpressionAtlas" id="A0A317YFG5">
    <property type="expression patterns" value="baseline and differential"/>
</dbReference>